<gene>
    <name evidence="1" type="ORF">CY34DRAFT_352508</name>
</gene>
<evidence type="ECO:0000313" key="2">
    <source>
        <dbReference type="Proteomes" id="UP000054485"/>
    </source>
</evidence>
<dbReference type="InParanoid" id="A0A0D0A9A9"/>
<accession>A0A0D0A9A9</accession>
<keyword evidence="2" id="KW-1185">Reference proteome</keyword>
<name>A0A0D0A9A9_9AGAM</name>
<evidence type="ECO:0008006" key="3">
    <source>
        <dbReference type="Google" id="ProtNLM"/>
    </source>
</evidence>
<organism evidence="1 2">
    <name type="scientific">Suillus luteus UH-Slu-Lm8-n1</name>
    <dbReference type="NCBI Taxonomy" id="930992"/>
    <lineage>
        <taxon>Eukaryota</taxon>
        <taxon>Fungi</taxon>
        <taxon>Dikarya</taxon>
        <taxon>Basidiomycota</taxon>
        <taxon>Agaricomycotina</taxon>
        <taxon>Agaricomycetes</taxon>
        <taxon>Agaricomycetidae</taxon>
        <taxon>Boletales</taxon>
        <taxon>Suillineae</taxon>
        <taxon>Suillaceae</taxon>
        <taxon>Suillus</taxon>
    </lineage>
</organism>
<reference evidence="2" key="2">
    <citation type="submission" date="2015-01" db="EMBL/GenBank/DDBJ databases">
        <title>Evolutionary Origins and Diversification of the Mycorrhizal Mutualists.</title>
        <authorList>
            <consortium name="DOE Joint Genome Institute"/>
            <consortium name="Mycorrhizal Genomics Consortium"/>
            <person name="Kohler A."/>
            <person name="Kuo A."/>
            <person name="Nagy L.G."/>
            <person name="Floudas D."/>
            <person name="Copeland A."/>
            <person name="Barry K.W."/>
            <person name="Cichocki N."/>
            <person name="Veneault-Fourrey C."/>
            <person name="LaButti K."/>
            <person name="Lindquist E.A."/>
            <person name="Lipzen A."/>
            <person name="Lundell T."/>
            <person name="Morin E."/>
            <person name="Murat C."/>
            <person name="Riley R."/>
            <person name="Ohm R."/>
            <person name="Sun H."/>
            <person name="Tunlid A."/>
            <person name="Henrissat B."/>
            <person name="Grigoriev I.V."/>
            <person name="Hibbett D.S."/>
            <person name="Martin F."/>
        </authorList>
    </citation>
    <scope>NUCLEOTIDE SEQUENCE [LARGE SCALE GENOMIC DNA]</scope>
    <source>
        <strain evidence="2">UH-Slu-Lm8-n1</strain>
    </source>
</reference>
<evidence type="ECO:0000313" key="1">
    <source>
        <dbReference type="EMBL" id="KIK46790.1"/>
    </source>
</evidence>
<protein>
    <recommendedName>
        <fullName evidence="3">F-box domain-containing protein</fullName>
    </recommendedName>
</protein>
<sequence>MSLGQVPASSYVTTLFKSLLRTIMIFSWSTPLRRNGQTDLPLIPNEIYLHIFECIAPADQPLSDQYVETFSALALVCRFFCSVALPRIFERVTFLGYTDGDSTLASRKTEWARQILSNTEPGKSLALYVKVCTFRCWFEEDEAELPFPFASLYCQAIARMSNIQKS</sequence>
<reference evidence="1 2" key="1">
    <citation type="submission" date="2014-04" db="EMBL/GenBank/DDBJ databases">
        <authorList>
            <consortium name="DOE Joint Genome Institute"/>
            <person name="Kuo A."/>
            <person name="Ruytinx J."/>
            <person name="Rineau F."/>
            <person name="Colpaert J."/>
            <person name="Kohler A."/>
            <person name="Nagy L.G."/>
            <person name="Floudas D."/>
            <person name="Copeland A."/>
            <person name="Barry K.W."/>
            <person name="Cichocki N."/>
            <person name="Veneault-Fourrey C."/>
            <person name="LaButti K."/>
            <person name="Lindquist E.A."/>
            <person name="Lipzen A."/>
            <person name="Lundell T."/>
            <person name="Morin E."/>
            <person name="Murat C."/>
            <person name="Sun H."/>
            <person name="Tunlid A."/>
            <person name="Henrissat B."/>
            <person name="Grigoriev I.V."/>
            <person name="Hibbett D.S."/>
            <person name="Martin F."/>
            <person name="Nordberg H.P."/>
            <person name="Cantor M.N."/>
            <person name="Hua S.X."/>
        </authorList>
    </citation>
    <scope>NUCLEOTIDE SEQUENCE [LARGE SCALE GENOMIC DNA]</scope>
    <source>
        <strain evidence="1 2">UH-Slu-Lm8-n1</strain>
    </source>
</reference>
<dbReference type="AlphaFoldDB" id="A0A0D0A9A9"/>
<dbReference type="EMBL" id="KN835154">
    <property type="protein sequence ID" value="KIK46790.1"/>
    <property type="molecule type" value="Genomic_DNA"/>
</dbReference>
<dbReference type="HOGENOM" id="CLU_1603829_0_0_1"/>
<dbReference type="Proteomes" id="UP000054485">
    <property type="component" value="Unassembled WGS sequence"/>
</dbReference>
<proteinExistence type="predicted"/>
<dbReference type="OrthoDB" id="3256662at2759"/>